<keyword evidence="2" id="KW-0813">Transport</keyword>
<dbReference type="GO" id="GO:0016887">
    <property type="term" value="F:ATP hydrolysis activity"/>
    <property type="evidence" value="ECO:0007669"/>
    <property type="project" value="InterPro"/>
</dbReference>
<name>A0A398CUL5_9BACT</name>
<evidence type="ECO:0000256" key="2">
    <source>
        <dbReference type="ARBA" id="ARBA00022448"/>
    </source>
</evidence>
<evidence type="ECO:0000256" key="3">
    <source>
        <dbReference type="ARBA" id="ARBA00022741"/>
    </source>
</evidence>
<keyword evidence="7" id="KW-1185">Reference proteome</keyword>
<dbReference type="OrthoDB" id="9804819at2"/>
<keyword evidence="4 6" id="KW-0067">ATP-binding</keyword>
<evidence type="ECO:0000313" key="6">
    <source>
        <dbReference type="EMBL" id="RIE05820.1"/>
    </source>
</evidence>
<dbReference type="SMART" id="SM00382">
    <property type="entry name" value="AAA"/>
    <property type="match status" value="1"/>
</dbReference>
<proteinExistence type="inferred from homology"/>
<dbReference type="SUPFAM" id="SSF52540">
    <property type="entry name" value="P-loop containing nucleoside triphosphate hydrolases"/>
    <property type="match status" value="1"/>
</dbReference>
<comment type="caution">
    <text evidence="6">The sequence shown here is derived from an EMBL/GenBank/DDBJ whole genome shotgun (WGS) entry which is preliminary data.</text>
</comment>
<dbReference type="PANTHER" id="PTHR43335">
    <property type="entry name" value="ABC TRANSPORTER, ATP-BINDING PROTEIN"/>
    <property type="match status" value="1"/>
</dbReference>
<feature type="domain" description="ABC transporter" evidence="5">
    <location>
        <begin position="5"/>
        <end position="236"/>
    </location>
</feature>
<evidence type="ECO:0000256" key="4">
    <source>
        <dbReference type="ARBA" id="ARBA00022840"/>
    </source>
</evidence>
<protein>
    <submittedName>
        <fullName evidence="6">ABC transporter ATP-binding protein</fullName>
    </submittedName>
</protein>
<dbReference type="InterPro" id="IPR027417">
    <property type="entry name" value="P-loop_NTPase"/>
</dbReference>
<reference evidence="6 7" key="1">
    <citation type="submission" date="2018-09" db="EMBL/GenBank/DDBJ databases">
        <title>Discovery and Ecogenomic Context for Candidatus Cryosericales, a Global Caldiserica Order Active in Thawing Permafrost.</title>
        <authorList>
            <person name="Martinez M.A."/>
            <person name="Woodcroft B.J."/>
            <person name="Ignacio Espinoza J.C."/>
            <person name="Zayed A."/>
            <person name="Singleton C.M."/>
            <person name="Boyd J."/>
            <person name="Li Y.-F."/>
            <person name="Purvine S."/>
            <person name="Maughan H."/>
            <person name="Hodgkins S.B."/>
            <person name="Anderson D."/>
            <person name="Sederholm M."/>
            <person name="Temperton B."/>
            <person name="Saleska S.R."/>
            <person name="Tyson G.W."/>
            <person name="Rich V.I."/>
        </authorList>
    </citation>
    <scope>NUCLEOTIDE SEQUENCE [LARGE SCALE GENOMIC DNA]</scope>
    <source>
        <strain evidence="6 7">SMC7</strain>
    </source>
</reference>
<dbReference type="PROSITE" id="PS50893">
    <property type="entry name" value="ABC_TRANSPORTER_2"/>
    <property type="match status" value="1"/>
</dbReference>
<keyword evidence="3" id="KW-0547">Nucleotide-binding</keyword>
<dbReference type="InterPro" id="IPR003593">
    <property type="entry name" value="AAA+_ATPase"/>
</dbReference>
<dbReference type="GO" id="GO:0005524">
    <property type="term" value="F:ATP binding"/>
    <property type="evidence" value="ECO:0007669"/>
    <property type="project" value="UniProtKB-KW"/>
</dbReference>
<dbReference type="InterPro" id="IPR017871">
    <property type="entry name" value="ABC_transporter-like_CS"/>
</dbReference>
<evidence type="ECO:0000259" key="5">
    <source>
        <dbReference type="PROSITE" id="PS50893"/>
    </source>
</evidence>
<gene>
    <name evidence="6" type="ORF">SMC7_05315</name>
</gene>
<dbReference type="PANTHER" id="PTHR43335:SF4">
    <property type="entry name" value="ABC TRANSPORTER, ATP-BINDING PROTEIN"/>
    <property type="match status" value="1"/>
</dbReference>
<dbReference type="Gene3D" id="3.40.50.300">
    <property type="entry name" value="P-loop containing nucleotide triphosphate hydrolases"/>
    <property type="match status" value="1"/>
</dbReference>
<dbReference type="Pfam" id="PF00005">
    <property type="entry name" value="ABC_tran"/>
    <property type="match status" value="1"/>
</dbReference>
<dbReference type="EMBL" id="QXIS01000032">
    <property type="protein sequence ID" value="RIE05820.1"/>
    <property type="molecule type" value="Genomic_DNA"/>
</dbReference>
<accession>A0A398CUL5</accession>
<sequence>MEHVCELTGICKQYRSRKTVHEVLHDVSMTLDAGEVFGFIGPNGAGKTTLLRIMCGLAHPTKGKVTILGTDLTVRNAQLPTGIGVLVEYPSFIPELTGRRNLQLLASIRGVIGLPEVDATMELMGLDPANKTPAGRYSLGMRQRLGLAQAIMEKPRLLLLDEPTNGLDPQGVAELRSNIRHLADQGVAIFLASHLLNEVEQVCDRVAIVKQGHVLRQMSKNDPVPYHGFDLQVSGAKDWSLVQQWAAQHQATLSQKDGVQGGMVGTAVPVPAALRDLVQAGASIESITPDRDTLETTFLQAIQEEKK</sequence>
<dbReference type="RefSeq" id="WP_119089315.1">
    <property type="nucleotide sequence ID" value="NZ_QXIS01000032.1"/>
</dbReference>
<dbReference type="Proteomes" id="UP000266328">
    <property type="component" value="Unassembled WGS sequence"/>
</dbReference>
<evidence type="ECO:0000256" key="1">
    <source>
        <dbReference type="ARBA" id="ARBA00005417"/>
    </source>
</evidence>
<organism evidence="6 7">
    <name type="scientific">Candidatus Cryosericum terrychapinii</name>
    <dbReference type="NCBI Taxonomy" id="2290919"/>
    <lineage>
        <taxon>Bacteria</taxon>
        <taxon>Pseudomonadati</taxon>
        <taxon>Caldisericota/Cryosericota group</taxon>
        <taxon>Candidatus Cryosericota</taxon>
        <taxon>Candidatus Cryosericia</taxon>
        <taxon>Candidatus Cryosericales</taxon>
        <taxon>Candidatus Cryosericaceae</taxon>
        <taxon>Candidatus Cryosericum</taxon>
    </lineage>
</organism>
<dbReference type="PROSITE" id="PS00211">
    <property type="entry name" value="ABC_TRANSPORTER_1"/>
    <property type="match status" value="1"/>
</dbReference>
<evidence type="ECO:0000313" key="7">
    <source>
        <dbReference type="Proteomes" id="UP000266328"/>
    </source>
</evidence>
<dbReference type="AlphaFoldDB" id="A0A398CUL5"/>
<comment type="similarity">
    <text evidence="1">Belongs to the ABC transporter superfamily.</text>
</comment>
<dbReference type="InterPro" id="IPR003439">
    <property type="entry name" value="ABC_transporter-like_ATP-bd"/>
</dbReference>